<feature type="domain" description="Enoyl reductase (ER)" evidence="1">
    <location>
        <begin position="10"/>
        <end position="323"/>
    </location>
</feature>
<organism evidence="2 3">
    <name type="scientific">Candidatus Neomicrothrix parvicella RN1</name>
    <dbReference type="NCBI Taxonomy" id="1229780"/>
    <lineage>
        <taxon>Bacteria</taxon>
        <taxon>Bacillati</taxon>
        <taxon>Actinomycetota</taxon>
        <taxon>Acidimicrobiia</taxon>
        <taxon>Acidimicrobiales</taxon>
        <taxon>Microthrixaceae</taxon>
        <taxon>Candidatus Neomicrothrix</taxon>
    </lineage>
</organism>
<dbReference type="Pfam" id="PF08240">
    <property type="entry name" value="ADH_N"/>
    <property type="match status" value="1"/>
</dbReference>
<dbReference type="AlphaFoldDB" id="R4Z3M1"/>
<dbReference type="InterPro" id="IPR013149">
    <property type="entry name" value="ADH-like_C"/>
</dbReference>
<name>R4Z3M1_9ACTN</name>
<evidence type="ECO:0000313" key="3">
    <source>
        <dbReference type="Proteomes" id="UP000018291"/>
    </source>
</evidence>
<dbReference type="GO" id="GO:0016491">
    <property type="term" value="F:oxidoreductase activity"/>
    <property type="evidence" value="ECO:0007669"/>
    <property type="project" value="InterPro"/>
</dbReference>
<dbReference type="Pfam" id="PF00107">
    <property type="entry name" value="ADH_zinc_N"/>
    <property type="match status" value="1"/>
</dbReference>
<reference evidence="2 3" key="1">
    <citation type="journal article" date="2013" name="ISME J.">
        <title>Metabolic model for the filamentous 'Candidatus Microthrix parvicella' based on genomic and metagenomic analyses.</title>
        <authorList>
            <person name="Jon McIlroy S."/>
            <person name="Kristiansen R."/>
            <person name="Albertsen M."/>
            <person name="Michael Karst S."/>
            <person name="Rossetti S."/>
            <person name="Lund Nielsen J."/>
            <person name="Tandoi V."/>
            <person name="James Seviour R."/>
            <person name="Nielsen P.H."/>
        </authorList>
    </citation>
    <scope>NUCLEOTIDE SEQUENCE [LARGE SCALE GENOMIC DNA]</scope>
    <source>
        <strain evidence="2 3">RN1</strain>
    </source>
</reference>
<dbReference type="InterPro" id="IPR013154">
    <property type="entry name" value="ADH-like_N"/>
</dbReference>
<dbReference type="SMART" id="SM00829">
    <property type="entry name" value="PKS_ER"/>
    <property type="match status" value="1"/>
</dbReference>
<dbReference type="InterPro" id="IPR020843">
    <property type="entry name" value="ER"/>
</dbReference>
<protein>
    <submittedName>
        <fullName evidence="2">Alcohol dehydrogenase zinc-binding domain protein</fullName>
    </submittedName>
</protein>
<dbReference type="PANTHER" id="PTHR43677:SF4">
    <property type="entry name" value="QUINONE OXIDOREDUCTASE-LIKE PROTEIN 2"/>
    <property type="match status" value="1"/>
</dbReference>
<evidence type="ECO:0000313" key="2">
    <source>
        <dbReference type="EMBL" id="CCM63886.1"/>
    </source>
</evidence>
<accession>R4Z3M1</accession>
<gene>
    <name evidence="2" type="ORF">BN381_300033</name>
</gene>
<dbReference type="EMBL" id="CANL01000024">
    <property type="protein sequence ID" value="CCM63886.1"/>
    <property type="molecule type" value="Genomic_DNA"/>
</dbReference>
<dbReference type="SUPFAM" id="SSF50129">
    <property type="entry name" value="GroES-like"/>
    <property type="match status" value="1"/>
</dbReference>
<comment type="caution">
    <text evidence="2">The sequence shown here is derived from an EMBL/GenBank/DDBJ whole genome shotgun (WGS) entry which is preliminary data.</text>
</comment>
<dbReference type="InterPro" id="IPR011032">
    <property type="entry name" value="GroES-like_sf"/>
</dbReference>
<dbReference type="InterPro" id="IPR051397">
    <property type="entry name" value="Zn-ADH-like_protein"/>
</dbReference>
<dbReference type="HOGENOM" id="CLU_026673_3_1_11"/>
<dbReference type="Gene3D" id="3.40.50.720">
    <property type="entry name" value="NAD(P)-binding Rossmann-like Domain"/>
    <property type="match status" value="1"/>
</dbReference>
<proteinExistence type="predicted"/>
<dbReference type="PANTHER" id="PTHR43677">
    <property type="entry name" value="SHORT-CHAIN DEHYDROGENASE/REDUCTASE"/>
    <property type="match status" value="1"/>
</dbReference>
<sequence>MRAAVCTEPGPARNLTLGQLPDPVPRSGQVLVEVRAAGVNYVDALFVEGRYQIKPPVPFVPGSEIAGTVTAVGPDAVGAPALGTRVMASVGLGGFAEQVTVPVTSVVPLPDGLADTVAATLAQSYATMRFALTNRTTVRPDETVVVLGASGGIGMAAIDVAHHAGAQVVAVASSDERLERCSDQGANVLINSTTTDDLKSAIRDATNGGADVIVDPVGGSATDASLRALGTFGRLVVIGFASGDIPALPANQVLLRNRTVVGVDWGAWAMSNPTDNHALVTGIIADAASGMLSPQQPTEYPLAEVGTALAHLQQRVLAGKAVLVP</sequence>
<dbReference type="SUPFAM" id="SSF51735">
    <property type="entry name" value="NAD(P)-binding Rossmann-fold domains"/>
    <property type="match status" value="1"/>
</dbReference>
<keyword evidence="3" id="KW-1185">Reference proteome</keyword>
<dbReference type="Proteomes" id="UP000018291">
    <property type="component" value="Unassembled WGS sequence"/>
</dbReference>
<evidence type="ECO:0000259" key="1">
    <source>
        <dbReference type="SMART" id="SM00829"/>
    </source>
</evidence>
<dbReference type="InterPro" id="IPR036291">
    <property type="entry name" value="NAD(P)-bd_dom_sf"/>
</dbReference>
<dbReference type="Gene3D" id="3.90.180.10">
    <property type="entry name" value="Medium-chain alcohol dehydrogenases, catalytic domain"/>
    <property type="match status" value="1"/>
</dbReference>
<dbReference type="CDD" id="cd08241">
    <property type="entry name" value="QOR1"/>
    <property type="match status" value="1"/>
</dbReference>
<dbReference type="OrthoDB" id="4190732at2"/>
<dbReference type="STRING" id="1229780.BN381_300033"/>
<dbReference type="eggNOG" id="COG0604">
    <property type="taxonomic scope" value="Bacteria"/>
</dbReference>